<organism evidence="1 2">
    <name type="scientific">Novipirellula artificiosorum</name>
    <dbReference type="NCBI Taxonomy" id="2528016"/>
    <lineage>
        <taxon>Bacteria</taxon>
        <taxon>Pseudomonadati</taxon>
        <taxon>Planctomycetota</taxon>
        <taxon>Planctomycetia</taxon>
        <taxon>Pirellulales</taxon>
        <taxon>Pirellulaceae</taxon>
        <taxon>Novipirellula</taxon>
    </lineage>
</organism>
<dbReference type="AlphaFoldDB" id="A0A5C6D5R0"/>
<sequence>MTTYEIDGAFREVVRQVLVFDWQSFPLNIKCVIEVGQHPRAIKALELIKASCKWVKAFPASDMPFANEARRPQPCKILTIRRTSKSVKSRVGQECPSYECKLASAVPPT</sequence>
<proteinExistence type="predicted"/>
<reference evidence="1 2" key="1">
    <citation type="submission" date="2019-02" db="EMBL/GenBank/DDBJ databases">
        <title>Deep-cultivation of Planctomycetes and their phenomic and genomic characterization uncovers novel biology.</title>
        <authorList>
            <person name="Wiegand S."/>
            <person name="Jogler M."/>
            <person name="Boedeker C."/>
            <person name="Pinto D."/>
            <person name="Vollmers J."/>
            <person name="Rivas-Marin E."/>
            <person name="Kohn T."/>
            <person name="Peeters S.H."/>
            <person name="Heuer A."/>
            <person name="Rast P."/>
            <person name="Oberbeckmann S."/>
            <person name="Bunk B."/>
            <person name="Jeske O."/>
            <person name="Meyerdierks A."/>
            <person name="Storesund J.E."/>
            <person name="Kallscheuer N."/>
            <person name="Luecker S."/>
            <person name="Lage O.M."/>
            <person name="Pohl T."/>
            <person name="Merkel B.J."/>
            <person name="Hornburger P."/>
            <person name="Mueller R.-W."/>
            <person name="Bruemmer F."/>
            <person name="Labrenz M."/>
            <person name="Spormann A.M."/>
            <person name="Op Den Camp H."/>
            <person name="Overmann J."/>
            <person name="Amann R."/>
            <person name="Jetten M.S.M."/>
            <person name="Mascher T."/>
            <person name="Medema M.H."/>
            <person name="Devos D.P."/>
            <person name="Kaster A.-K."/>
            <person name="Ovreas L."/>
            <person name="Rohde M."/>
            <person name="Galperin M.Y."/>
            <person name="Jogler C."/>
        </authorList>
    </citation>
    <scope>NUCLEOTIDE SEQUENCE [LARGE SCALE GENOMIC DNA]</scope>
    <source>
        <strain evidence="1 2">Poly41</strain>
    </source>
</reference>
<dbReference type="EMBL" id="SJPV01000013">
    <property type="protein sequence ID" value="TWU32190.1"/>
    <property type="molecule type" value="Genomic_DNA"/>
</dbReference>
<name>A0A5C6D5R0_9BACT</name>
<dbReference type="Proteomes" id="UP000319143">
    <property type="component" value="Unassembled WGS sequence"/>
</dbReference>
<gene>
    <name evidence="1" type="ORF">Poly41_56750</name>
</gene>
<comment type="caution">
    <text evidence="1">The sequence shown here is derived from an EMBL/GenBank/DDBJ whole genome shotgun (WGS) entry which is preliminary data.</text>
</comment>
<evidence type="ECO:0000313" key="2">
    <source>
        <dbReference type="Proteomes" id="UP000319143"/>
    </source>
</evidence>
<evidence type="ECO:0000313" key="1">
    <source>
        <dbReference type="EMBL" id="TWU32190.1"/>
    </source>
</evidence>
<accession>A0A5C6D5R0</accession>
<keyword evidence="2" id="KW-1185">Reference proteome</keyword>
<protein>
    <submittedName>
        <fullName evidence="1">Uncharacterized protein</fullName>
    </submittedName>
</protein>